<evidence type="ECO:0000313" key="13">
    <source>
        <dbReference type="Proteomes" id="UP001247307"/>
    </source>
</evidence>
<comment type="similarity">
    <text evidence="2">Belongs to the UPF0053 family.</text>
</comment>
<keyword evidence="8 10" id="KW-0472">Membrane</keyword>
<evidence type="ECO:0000259" key="11">
    <source>
        <dbReference type="PROSITE" id="PS51371"/>
    </source>
</evidence>
<dbReference type="InterPro" id="IPR000644">
    <property type="entry name" value="CBS_dom"/>
</dbReference>
<feature type="transmembrane region" description="Helical" evidence="10">
    <location>
        <begin position="87"/>
        <end position="108"/>
    </location>
</feature>
<dbReference type="Pfam" id="PF03471">
    <property type="entry name" value="CorC_HlyC"/>
    <property type="match status" value="1"/>
</dbReference>
<feature type="transmembrane region" description="Helical" evidence="10">
    <location>
        <begin position="6"/>
        <end position="30"/>
    </location>
</feature>
<dbReference type="SMART" id="SM01091">
    <property type="entry name" value="CorC_HlyC"/>
    <property type="match status" value="1"/>
</dbReference>
<dbReference type="Gene3D" id="3.10.580.10">
    <property type="entry name" value="CBS-domain"/>
    <property type="match status" value="1"/>
</dbReference>
<evidence type="ECO:0000313" key="12">
    <source>
        <dbReference type="EMBL" id="MDR6891075.1"/>
    </source>
</evidence>
<dbReference type="SMART" id="SM00116">
    <property type="entry name" value="CBS"/>
    <property type="match status" value="2"/>
</dbReference>
<comment type="subcellular location">
    <subcellularLocation>
        <location evidence="1">Cell membrane</location>
        <topology evidence="1">Multi-pass membrane protein</topology>
    </subcellularLocation>
</comment>
<dbReference type="Proteomes" id="UP001247307">
    <property type="component" value="Unassembled WGS sequence"/>
</dbReference>
<dbReference type="InterPro" id="IPR044751">
    <property type="entry name" value="Ion_transp-like_CBS"/>
</dbReference>
<feature type="domain" description="CBS" evidence="11">
    <location>
        <begin position="277"/>
        <end position="334"/>
    </location>
</feature>
<dbReference type="Pfam" id="PF00571">
    <property type="entry name" value="CBS"/>
    <property type="match status" value="2"/>
</dbReference>
<dbReference type="InterPro" id="IPR046342">
    <property type="entry name" value="CBS_dom_sf"/>
</dbReference>
<proteinExistence type="inferred from homology"/>
<reference evidence="12" key="1">
    <citation type="submission" date="2023-07" db="EMBL/GenBank/DDBJ databases">
        <title>Sequencing the genomes of 1000 actinobacteria strains.</title>
        <authorList>
            <person name="Klenk H.-P."/>
        </authorList>
    </citation>
    <scope>NUCLEOTIDE SEQUENCE</scope>
    <source>
        <strain evidence="12">DSM 13988</strain>
    </source>
</reference>
<accession>A0AAE3YDB9</accession>
<dbReference type="InterPro" id="IPR036318">
    <property type="entry name" value="FAD-bd_PCMH-like_sf"/>
</dbReference>
<name>A0AAE3YDB9_9MICC</name>
<dbReference type="InterPro" id="IPR002550">
    <property type="entry name" value="CNNM"/>
</dbReference>
<evidence type="ECO:0000256" key="2">
    <source>
        <dbReference type="ARBA" id="ARBA00006337"/>
    </source>
</evidence>
<evidence type="ECO:0000256" key="3">
    <source>
        <dbReference type="ARBA" id="ARBA00022475"/>
    </source>
</evidence>
<keyword evidence="6 10" id="KW-1133">Transmembrane helix</keyword>
<dbReference type="Pfam" id="PF01595">
    <property type="entry name" value="CNNM"/>
    <property type="match status" value="1"/>
</dbReference>
<feature type="transmembrane region" description="Helical" evidence="10">
    <location>
        <begin position="63"/>
        <end position="81"/>
    </location>
</feature>
<keyword evidence="3" id="KW-1003">Cell membrane</keyword>
<dbReference type="PANTHER" id="PTHR22777:SF32">
    <property type="entry name" value="UPF0053 INNER MEMBRANE PROTEIN YFJD"/>
    <property type="match status" value="1"/>
</dbReference>
<keyword evidence="5" id="KW-0677">Repeat</keyword>
<dbReference type="PROSITE" id="PS51371">
    <property type="entry name" value="CBS"/>
    <property type="match status" value="2"/>
</dbReference>
<keyword evidence="13" id="KW-1185">Reference proteome</keyword>
<evidence type="ECO:0000256" key="10">
    <source>
        <dbReference type="SAM" id="Phobius"/>
    </source>
</evidence>
<dbReference type="GO" id="GO:0005886">
    <property type="term" value="C:plasma membrane"/>
    <property type="evidence" value="ECO:0007669"/>
    <property type="project" value="UniProtKB-SubCell"/>
</dbReference>
<comment type="caution">
    <text evidence="12">The sequence shown here is derived from an EMBL/GenBank/DDBJ whole genome shotgun (WGS) entry which is preliminary data.</text>
</comment>
<dbReference type="RefSeq" id="WP_309848451.1">
    <property type="nucleotide sequence ID" value="NZ_BAAAIU010000004.1"/>
</dbReference>
<feature type="domain" description="CBS" evidence="11">
    <location>
        <begin position="203"/>
        <end position="262"/>
    </location>
</feature>
<protein>
    <submittedName>
        <fullName evidence="12">CBS domain containing-hemolysin-like protein</fullName>
    </submittedName>
</protein>
<keyword evidence="4 10" id="KW-0812">Transmembrane</keyword>
<gene>
    <name evidence="12" type="ORF">J2S35_000015</name>
</gene>
<dbReference type="SUPFAM" id="SSF56176">
    <property type="entry name" value="FAD-binding/transporter-associated domain-like"/>
    <property type="match status" value="1"/>
</dbReference>
<dbReference type="AlphaFoldDB" id="A0AAE3YDB9"/>
<evidence type="ECO:0000256" key="1">
    <source>
        <dbReference type="ARBA" id="ARBA00004651"/>
    </source>
</evidence>
<dbReference type="Gene3D" id="3.30.465.10">
    <property type="match status" value="1"/>
</dbReference>
<keyword evidence="7 9" id="KW-0129">CBS domain</keyword>
<dbReference type="EMBL" id="JAVDUI010000001">
    <property type="protein sequence ID" value="MDR6891075.1"/>
    <property type="molecule type" value="Genomic_DNA"/>
</dbReference>
<dbReference type="GO" id="GO:0050660">
    <property type="term" value="F:flavin adenine dinucleotide binding"/>
    <property type="evidence" value="ECO:0007669"/>
    <property type="project" value="InterPro"/>
</dbReference>
<dbReference type="FunFam" id="3.10.580.10:FF:000002">
    <property type="entry name" value="Magnesium/cobalt efflux protein CorC"/>
    <property type="match status" value="1"/>
</dbReference>
<dbReference type="InterPro" id="IPR016169">
    <property type="entry name" value="FAD-bd_PCMH_sub2"/>
</dbReference>
<evidence type="ECO:0000256" key="4">
    <source>
        <dbReference type="ARBA" id="ARBA00022692"/>
    </source>
</evidence>
<evidence type="ECO:0000256" key="9">
    <source>
        <dbReference type="PROSITE-ProRule" id="PRU00703"/>
    </source>
</evidence>
<organism evidence="12 13">
    <name type="scientific">Falsarthrobacter nasiphocae</name>
    <dbReference type="NCBI Taxonomy" id="189863"/>
    <lineage>
        <taxon>Bacteria</taxon>
        <taxon>Bacillati</taxon>
        <taxon>Actinomycetota</taxon>
        <taxon>Actinomycetes</taxon>
        <taxon>Micrococcales</taxon>
        <taxon>Micrococcaceae</taxon>
        <taxon>Falsarthrobacter</taxon>
    </lineage>
</organism>
<evidence type="ECO:0000256" key="7">
    <source>
        <dbReference type="ARBA" id="ARBA00023122"/>
    </source>
</evidence>
<dbReference type="InterPro" id="IPR005170">
    <property type="entry name" value="Transptr-assoc_dom"/>
</dbReference>
<sequence>MTYLLLGILFAIAISLAAVLLAAESALSYLPRSEAERLGRGRHGASIQRILAHPHSHLHGVRFLRIFFEMSAATAVAFIAVELIESLWIAGLVTTVVMAALSFVIVGVSPRQFGRAHSSAVVVATAPTVSFLCRLLGPIPRWLADAGRKLAGESAPVDDAFFTEEEFREFVDRASDADYIEDEEAELIHSVFDLGDTLVAGVMVPRTDMITIHREEPLEKAVRLFVRSGFSRIPVINESADDVVGMLYFKDVAARLHGPHRGGGSHVDPASLTAEDVAREARYVPDSMQAAELLRQLQRESIHVAIVVDEYGGTAGLVTLEDVLEEIVGEIVDEYDAKDIVPVPTEDGGWEVPARMSLDDLGDLVGAEIEDDDVETAGGLLAKALGRVPIVGSRGEILGLDLVATRSEGRRNRISHLVVHYRPSHEAATEEDA</sequence>
<dbReference type="CDD" id="cd04590">
    <property type="entry name" value="CBS_pair_CorC_HlyC_assoc"/>
    <property type="match status" value="1"/>
</dbReference>
<dbReference type="PANTHER" id="PTHR22777">
    <property type="entry name" value="HEMOLYSIN-RELATED"/>
    <property type="match status" value="1"/>
</dbReference>
<evidence type="ECO:0000256" key="8">
    <source>
        <dbReference type="ARBA" id="ARBA00023136"/>
    </source>
</evidence>
<dbReference type="SUPFAM" id="SSF54631">
    <property type="entry name" value="CBS-domain pair"/>
    <property type="match status" value="1"/>
</dbReference>
<evidence type="ECO:0000256" key="6">
    <source>
        <dbReference type="ARBA" id="ARBA00022989"/>
    </source>
</evidence>
<evidence type="ECO:0000256" key="5">
    <source>
        <dbReference type="ARBA" id="ARBA00022737"/>
    </source>
</evidence>